<dbReference type="Pfam" id="PF00440">
    <property type="entry name" value="TetR_N"/>
    <property type="match status" value="1"/>
</dbReference>
<keyword evidence="5" id="KW-1185">Reference proteome</keyword>
<evidence type="ECO:0000256" key="2">
    <source>
        <dbReference type="PROSITE-ProRule" id="PRU00335"/>
    </source>
</evidence>
<evidence type="ECO:0000313" key="4">
    <source>
        <dbReference type="EMBL" id="MFC5863520.1"/>
    </source>
</evidence>
<evidence type="ECO:0000256" key="1">
    <source>
        <dbReference type="ARBA" id="ARBA00023125"/>
    </source>
</evidence>
<accession>A0ABW1EHN5</accession>
<reference evidence="5" key="1">
    <citation type="journal article" date="2019" name="Int. J. Syst. Evol. Microbiol.">
        <title>The Global Catalogue of Microorganisms (GCM) 10K type strain sequencing project: providing services to taxonomists for standard genome sequencing and annotation.</title>
        <authorList>
            <consortium name="The Broad Institute Genomics Platform"/>
            <consortium name="The Broad Institute Genome Sequencing Center for Infectious Disease"/>
            <person name="Wu L."/>
            <person name="Ma J."/>
        </authorList>
    </citation>
    <scope>NUCLEOTIDE SEQUENCE [LARGE SCALE GENOMIC DNA]</scope>
    <source>
        <strain evidence="5">JCM 4087</strain>
    </source>
</reference>
<dbReference type="PROSITE" id="PS50977">
    <property type="entry name" value="HTH_TETR_2"/>
    <property type="match status" value="1"/>
</dbReference>
<feature type="DNA-binding region" description="H-T-H motif" evidence="2">
    <location>
        <begin position="41"/>
        <end position="60"/>
    </location>
</feature>
<dbReference type="Gene3D" id="1.10.357.10">
    <property type="entry name" value="Tetracycline Repressor, domain 2"/>
    <property type="match status" value="1"/>
</dbReference>
<evidence type="ECO:0000313" key="5">
    <source>
        <dbReference type="Proteomes" id="UP001596091"/>
    </source>
</evidence>
<dbReference type="InterPro" id="IPR050109">
    <property type="entry name" value="HTH-type_TetR-like_transc_reg"/>
</dbReference>
<feature type="domain" description="HTH tetR-type" evidence="3">
    <location>
        <begin position="18"/>
        <end position="78"/>
    </location>
</feature>
<sequence>MLGAGAADFAGDVRMETSDKREAILEAMLDLIVERGFHDAPMSVLAKRSGASAGVIYHYFPSKDELIRAVYERVKAVKHEVLLKGYSQDMKPREAFLQLAQNSYRFYRMHRREVRFMDQYVNSPFCGDGTAWMEDPNAAKVLWWFRPKKKGGVLKDLPQEAIDALTQGLVQSLAKADKGFSAETVRRVAETVWEAIAVG</sequence>
<evidence type="ECO:0000259" key="3">
    <source>
        <dbReference type="PROSITE" id="PS50977"/>
    </source>
</evidence>
<dbReference type="RefSeq" id="WP_263340333.1">
    <property type="nucleotide sequence ID" value="NZ_JAGSYH010000005.1"/>
</dbReference>
<name>A0ABW1EHN5_9BACT</name>
<dbReference type="Proteomes" id="UP001596091">
    <property type="component" value="Unassembled WGS sequence"/>
</dbReference>
<dbReference type="PANTHER" id="PTHR30055">
    <property type="entry name" value="HTH-TYPE TRANSCRIPTIONAL REGULATOR RUTR"/>
    <property type="match status" value="1"/>
</dbReference>
<dbReference type="PRINTS" id="PR00455">
    <property type="entry name" value="HTHTETR"/>
</dbReference>
<comment type="caution">
    <text evidence="4">The sequence shown here is derived from an EMBL/GenBank/DDBJ whole genome shotgun (WGS) entry which is preliminary data.</text>
</comment>
<organism evidence="4 5">
    <name type="scientific">Acidicapsa dinghuensis</name>
    <dbReference type="NCBI Taxonomy" id="2218256"/>
    <lineage>
        <taxon>Bacteria</taxon>
        <taxon>Pseudomonadati</taxon>
        <taxon>Acidobacteriota</taxon>
        <taxon>Terriglobia</taxon>
        <taxon>Terriglobales</taxon>
        <taxon>Acidobacteriaceae</taxon>
        <taxon>Acidicapsa</taxon>
    </lineage>
</organism>
<protein>
    <submittedName>
        <fullName evidence="4">TetR/AcrR family transcriptional regulator</fullName>
    </submittedName>
</protein>
<dbReference type="PANTHER" id="PTHR30055:SF207">
    <property type="entry name" value="HTH-TYPE TRANSCRIPTIONAL REPRESSOR FATR"/>
    <property type="match status" value="1"/>
</dbReference>
<dbReference type="InterPro" id="IPR009057">
    <property type="entry name" value="Homeodomain-like_sf"/>
</dbReference>
<dbReference type="EMBL" id="JBHSPH010000005">
    <property type="protein sequence ID" value="MFC5863520.1"/>
    <property type="molecule type" value="Genomic_DNA"/>
</dbReference>
<dbReference type="InterPro" id="IPR001647">
    <property type="entry name" value="HTH_TetR"/>
</dbReference>
<gene>
    <name evidence="4" type="ORF">ACFPT7_14535</name>
</gene>
<dbReference type="SUPFAM" id="SSF46689">
    <property type="entry name" value="Homeodomain-like"/>
    <property type="match status" value="1"/>
</dbReference>
<keyword evidence="1 2" id="KW-0238">DNA-binding</keyword>
<proteinExistence type="predicted"/>